<dbReference type="InterPro" id="IPR044661">
    <property type="entry name" value="MED15a/b/c-like"/>
</dbReference>
<protein>
    <submittedName>
        <fullName evidence="2">Uncharacterized protein</fullName>
    </submittedName>
</protein>
<dbReference type="OMA" id="CTENTIH"/>
<evidence type="ECO:0000256" key="1">
    <source>
        <dbReference type="SAM" id="MobiDB-lite"/>
    </source>
</evidence>
<reference evidence="2" key="1">
    <citation type="journal article" date="2017" name="Nature">
        <title>The genome of Chenopodium quinoa.</title>
        <authorList>
            <person name="Jarvis D.E."/>
            <person name="Ho Y.S."/>
            <person name="Lightfoot D.J."/>
            <person name="Schmoeckel S.M."/>
            <person name="Li B."/>
            <person name="Borm T.J.A."/>
            <person name="Ohyanagi H."/>
            <person name="Mineta K."/>
            <person name="Michell C.T."/>
            <person name="Saber N."/>
            <person name="Kharbatia N.M."/>
            <person name="Rupper R.R."/>
            <person name="Sharp A.R."/>
            <person name="Dally N."/>
            <person name="Boughton B.A."/>
            <person name="Woo Y.H."/>
            <person name="Gao G."/>
            <person name="Schijlen E.G.W.M."/>
            <person name="Guo X."/>
            <person name="Momin A.A."/>
            <person name="Negrao S."/>
            <person name="Al-Babili S."/>
            <person name="Gehring C."/>
            <person name="Roessner U."/>
            <person name="Jung C."/>
            <person name="Murphy K."/>
            <person name="Arold S.T."/>
            <person name="Gojobori T."/>
            <person name="van der Linden C.G."/>
            <person name="van Loo E.N."/>
            <person name="Jellen E.N."/>
            <person name="Maughan P.J."/>
            <person name="Tester M."/>
        </authorList>
    </citation>
    <scope>NUCLEOTIDE SEQUENCE [LARGE SCALE GENOMIC DNA]</scope>
    <source>
        <strain evidence="2">cv. PI 614886</strain>
    </source>
</reference>
<reference evidence="2" key="2">
    <citation type="submission" date="2021-03" db="UniProtKB">
        <authorList>
            <consortium name="EnsemblPlants"/>
        </authorList>
    </citation>
    <scope>IDENTIFICATION</scope>
</reference>
<feature type="region of interest" description="Disordered" evidence="1">
    <location>
        <begin position="75"/>
        <end position="105"/>
    </location>
</feature>
<dbReference type="PANTHER" id="PTHR33137:SF44">
    <property type="entry name" value="MEDIATOR COMPLEX SUBUNIT 15 KIX DOMAIN-CONTAINING PROTEIN"/>
    <property type="match status" value="1"/>
</dbReference>
<name>A0A803LZZ2_CHEQI</name>
<dbReference type="AlphaFoldDB" id="A0A803LZZ2"/>
<evidence type="ECO:0000313" key="2">
    <source>
        <dbReference type="EnsemblPlants" id="AUR62021043-RA:cds"/>
    </source>
</evidence>
<dbReference type="Proteomes" id="UP000596660">
    <property type="component" value="Unplaced"/>
</dbReference>
<feature type="compositionally biased region" description="Polar residues" evidence="1">
    <location>
        <begin position="78"/>
        <end position="105"/>
    </location>
</feature>
<sequence>MPASSVMQQNNLIIQLDQIHQDHRFGHHNVLPSAQQYCSVKEQNRVENCQQPSQFLSLPVSSHEQSIQFPDARLQESHMPSTSPHSQTLVGKNKHSSQSQMTSAKAASASVSFPDAGNINAADWKLLIDQYQRARSTYLPELNKLLKRAEEQCFQGQNAKQLETVKRARDVIKLMIKFLHIPESELLHISKEIVYQYLNQIIQYFNSLSKKSTTSSSNQAPQSSHGQILVNNVLMTPLVNTTLIRKPMSQRPEDGSSHSQPGVLNSPLYDSAHATKQVDMKTLQLQVPEDSADKNVHLNVKKNPQQNQITSVNQTTEVLRKKKPQNLPEKKSDYMNSMFPPMTKATSRTICQQSSGTCLMSAKPLQSYSAQPEKKRNASFVLDHREMSHPKPIVIAVDSPSTPITPTSAPKEIVKSAMSVSPTKFQASKAQCETEVQDKDLDFEAPGVLASPLPSDSIGPENNQLPHCAKRPFERLIQAVQRISKEALRSSMDDIASAMSAVNNLPAYANDVDSPAVYCSTGDGYTSCKKMKRDINSVRGVVSALKNYGSCRKKSRKEVNNDLMDGIRQTNQRLIETVLKVYCDFDSSHDETIIKCTYKPVSCSGSFKRHFGFMESMLTLSIEILVPSYYPNTALKILDRQPDGCCKETKDLTEKARARFDRCIRGLVSLGLGDMARAWDDSARSVISDFTLGLGGESFSSKYGTWECVSAV</sequence>
<proteinExistence type="predicted"/>
<feature type="region of interest" description="Disordered" evidence="1">
    <location>
        <begin position="248"/>
        <end position="268"/>
    </location>
</feature>
<keyword evidence="3" id="KW-1185">Reference proteome</keyword>
<accession>A0A803LZZ2</accession>
<dbReference type="GO" id="GO:0031490">
    <property type="term" value="F:chromatin DNA binding"/>
    <property type="evidence" value="ECO:0007669"/>
    <property type="project" value="InterPro"/>
</dbReference>
<dbReference type="PANTHER" id="PTHR33137">
    <property type="entry name" value="MEDIATOR OF RNA POLYMERASE II TRANSCRIPTION SUBUNIT 15A-RELATED"/>
    <property type="match status" value="1"/>
</dbReference>
<dbReference type="GO" id="GO:0003713">
    <property type="term" value="F:transcription coactivator activity"/>
    <property type="evidence" value="ECO:0007669"/>
    <property type="project" value="InterPro"/>
</dbReference>
<dbReference type="EnsemblPlants" id="AUR62021043-RA">
    <property type="protein sequence ID" value="AUR62021043-RA:cds"/>
    <property type="gene ID" value="AUR62021043"/>
</dbReference>
<dbReference type="Gramene" id="AUR62021043-RA">
    <property type="protein sequence ID" value="AUR62021043-RA:cds"/>
    <property type="gene ID" value="AUR62021043"/>
</dbReference>
<evidence type="ECO:0000313" key="3">
    <source>
        <dbReference type="Proteomes" id="UP000596660"/>
    </source>
</evidence>
<organism evidence="2 3">
    <name type="scientific">Chenopodium quinoa</name>
    <name type="common">Quinoa</name>
    <dbReference type="NCBI Taxonomy" id="63459"/>
    <lineage>
        <taxon>Eukaryota</taxon>
        <taxon>Viridiplantae</taxon>
        <taxon>Streptophyta</taxon>
        <taxon>Embryophyta</taxon>
        <taxon>Tracheophyta</taxon>
        <taxon>Spermatophyta</taxon>
        <taxon>Magnoliopsida</taxon>
        <taxon>eudicotyledons</taxon>
        <taxon>Gunneridae</taxon>
        <taxon>Pentapetalae</taxon>
        <taxon>Caryophyllales</taxon>
        <taxon>Chenopodiaceae</taxon>
        <taxon>Chenopodioideae</taxon>
        <taxon>Atripliceae</taxon>
        <taxon>Chenopodium</taxon>
    </lineage>
</organism>